<feature type="region of interest" description="Disordered" evidence="1">
    <location>
        <begin position="26"/>
        <end position="50"/>
    </location>
</feature>
<dbReference type="OrthoDB" id="747111at2759"/>
<organism evidence="2 3">
    <name type="scientific">Gossypium barbadense</name>
    <name type="common">Sea Island cotton</name>
    <name type="synonym">Hibiscus barbadensis</name>
    <dbReference type="NCBI Taxonomy" id="3634"/>
    <lineage>
        <taxon>Eukaryota</taxon>
        <taxon>Viridiplantae</taxon>
        <taxon>Streptophyta</taxon>
        <taxon>Embryophyta</taxon>
        <taxon>Tracheophyta</taxon>
        <taxon>Spermatophyta</taxon>
        <taxon>Magnoliopsida</taxon>
        <taxon>eudicotyledons</taxon>
        <taxon>Gunneridae</taxon>
        <taxon>Pentapetalae</taxon>
        <taxon>rosids</taxon>
        <taxon>malvids</taxon>
        <taxon>Malvales</taxon>
        <taxon>Malvaceae</taxon>
        <taxon>Malvoideae</taxon>
        <taxon>Gossypium</taxon>
    </lineage>
</organism>
<evidence type="ECO:0000313" key="3">
    <source>
        <dbReference type="Proteomes" id="UP000239757"/>
    </source>
</evidence>
<sequence>MGKYTELLDAGVRIAARFHSHCPQTARLYYHPPPNSEAHPNPDANHSTPMAKIKVRRRRRMFEGVKPKLRPPSLEVKRESGHHGIQLLINSITSLIDGQNKGLQ</sequence>
<dbReference type="Proteomes" id="UP000239757">
    <property type="component" value="Unassembled WGS sequence"/>
</dbReference>
<gene>
    <name evidence="2" type="ORF">GOBAR_AA29329</name>
</gene>
<dbReference type="EMBL" id="KZ667354">
    <property type="protein sequence ID" value="PPR91357.1"/>
    <property type="molecule type" value="Genomic_DNA"/>
</dbReference>
<name>A0A2P5WJS8_GOSBA</name>
<evidence type="ECO:0000313" key="2">
    <source>
        <dbReference type="EMBL" id="PPR91357.1"/>
    </source>
</evidence>
<protein>
    <submittedName>
        <fullName evidence="2">Uncharacterized protein</fullName>
    </submittedName>
</protein>
<dbReference type="PANTHER" id="PTHR33983:SF1">
    <property type="entry name" value="OS07G0185900 PROTEIN"/>
    <property type="match status" value="1"/>
</dbReference>
<evidence type="ECO:0000256" key="1">
    <source>
        <dbReference type="SAM" id="MobiDB-lite"/>
    </source>
</evidence>
<dbReference type="PANTHER" id="PTHR33983">
    <property type="entry name" value="OS07G0185900 PROTEIN"/>
    <property type="match status" value="1"/>
</dbReference>
<accession>A0A2P5WJS8</accession>
<proteinExistence type="predicted"/>
<reference evidence="2 3" key="1">
    <citation type="submission" date="2015-01" db="EMBL/GenBank/DDBJ databases">
        <title>Genome of allotetraploid Gossypium barbadense reveals genomic plasticity and fiber elongation in cotton evolution.</title>
        <authorList>
            <person name="Chen X."/>
            <person name="Liu X."/>
            <person name="Zhao B."/>
            <person name="Zheng H."/>
            <person name="Hu Y."/>
            <person name="Lu G."/>
            <person name="Yang C."/>
            <person name="Chen J."/>
            <person name="Shan C."/>
            <person name="Zhang L."/>
            <person name="Zhou Y."/>
            <person name="Wang L."/>
            <person name="Guo W."/>
            <person name="Bai Y."/>
            <person name="Ruan J."/>
            <person name="Shangguan X."/>
            <person name="Mao Y."/>
            <person name="Jiang J."/>
            <person name="Zhu Y."/>
            <person name="Lei J."/>
            <person name="Kang H."/>
            <person name="Chen S."/>
            <person name="He X."/>
            <person name="Wang R."/>
            <person name="Wang Y."/>
            <person name="Chen J."/>
            <person name="Wang L."/>
            <person name="Yu S."/>
            <person name="Wang B."/>
            <person name="Wei J."/>
            <person name="Song S."/>
            <person name="Lu X."/>
            <person name="Gao Z."/>
            <person name="Gu W."/>
            <person name="Deng X."/>
            <person name="Ma D."/>
            <person name="Wang S."/>
            <person name="Liang W."/>
            <person name="Fang L."/>
            <person name="Cai C."/>
            <person name="Zhu X."/>
            <person name="Zhou B."/>
            <person name="Zhang Y."/>
            <person name="Chen Z."/>
            <person name="Xu S."/>
            <person name="Zhu R."/>
            <person name="Wang S."/>
            <person name="Zhang T."/>
            <person name="Zhao G."/>
        </authorList>
    </citation>
    <scope>NUCLEOTIDE SEQUENCE [LARGE SCALE GENOMIC DNA]</scope>
    <source>
        <strain evidence="3">cv. Xinhai21</strain>
        <tissue evidence="2">Leaf</tissue>
    </source>
</reference>
<dbReference type="AlphaFoldDB" id="A0A2P5WJS8"/>